<gene>
    <name evidence="1" type="ORF">HEPPS_03470</name>
</gene>
<accession>A0A0G7ZN67</accession>
<keyword evidence="2" id="KW-1185">Reference proteome</keyword>
<dbReference type="AlphaFoldDB" id="A0A0G7ZN67"/>
<organism evidence="1 2">
    <name type="scientific">Candidatus Hepatoplasma crinochetorum</name>
    <dbReference type="NCBI Taxonomy" id="295596"/>
    <lineage>
        <taxon>Bacteria</taxon>
        <taxon>Bacillati</taxon>
        <taxon>Mycoplasmatota</taxon>
        <taxon>Mollicutes</taxon>
        <taxon>Candidatus Hepatoplasmataceae</taxon>
        <taxon>Candidatus Hepatoplasma</taxon>
    </lineage>
</organism>
<evidence type="ECO:0000313" key="1">
    <source>
        <dbReference type="EMBL" id="CRX37128.1"/>
    </source>
</evidence>
<sequence>MKIIIEKQINEQENLLNKEELFKLAQVKKELILDWKIIENVDKWNYGNFKRLIFTFLQMQNEEKDFKISYFRWNRNLEFLISFIKNRKFNYDNFKINNEFENLFLSNDIIKIRQVFLRSNDYTKQLINCFLLTKISLKDQNIINLGINTSIIENEIFFNYLLNNYFNLESKNE</sequence>
<proteinExistence type="predicted"/>
<reference evidence="2" key="1">
    <citation type="submission" date="2015-05" db="EMBL/GenBank/DDBJ databases">
        <authorList>
            <person name="Collingro A."/>
        </authorList>
    </citation>
    <scope>NUCLEOTIDE SEQUENCE [LARGE SCALE GENOMIC DNA]</scope>
    <source>
        <strain evidence="2">Ps</strain>
    </source>
</reference>
<dbReference type="Proteomes" id="UP000242141">
    <property type="component" value="Unassembled WGS sequence"/>
</dbReference>
<dbReference type="EMBL" id="CWGI01000001">
    <property type="protein sequence ID" value="CRX37128.1"/>
    <property type="molecule type" value="Genomic_DNA"/>
</dbReference>
<evidence type="ECO:0000313" key="2">
    <source>
        <dbReference type="Proteomes" id="UP000242141"/>
    </source>
</evidence>
<protein>
    <submittedName>
        <fullName evidence="1">Uncharacterized protein</fullName>
    </submittedName>
</protein>
<name>A0A0G7ZN67_9MOLU</name>